<feature type="non-terminal residue" evidence="1">
    <location>
        <position position="160"/>
    </location>
</feature>
<sequence>MATVKSLNFPQDIISTSGISTSSLSSPLTEKSALSESKHYSFSSVSTGDYFPQEFSASLQNLVNRSERESIESWSYDRSINSHTNTTIGNNEFPYFLTQQFPDQPPLPPPEFDISPSDDQILSPEELDAIFDSFSAAADDHDYGMVYRGNNDVMPDVLDE</sequence>
<proteinExistence type="predicted"/>
<accession>A0A9N9JAX0</accession>
<protein>
    <submittedName>
        <fullName evidence="1">501_t:CDS:1</fullName>
    </submittedName>
</protein>
<dbReference type="Proteomes" id="UP000789342">
    <property type="component" value="Unassembled WGS sequence"/>
</dbReference>
<name>A0A9N9JAX0_9GLOM</name>
<dbReference type="AlphaFoldDB" id="A0A9N9JAX0"/>
<reference evidence="1" key="1">
    <citation type="submission" date="2021-06" db="EMBL/GenBank/DDBJ databases">
        <authorList>
            <person name="Kallberg Y."/>
            <person name="Tangrot J."/>
            <person name="Rosling A."/>
        </authorList>
    </citation>
    <scope>NUCLEOTIDE SEQUENCE</scope>
    <source>
        <strain evidence="1">CL551</strain>
    </source>
</reference>
<keyword evidence="2" id="KW-1185">Reference proteome</keyword>
<evidence type="ECO:0000313" key="2">
    <source>
        <dbReference type="Proteomes" id="UP000789342"/>
    </source>
</evidence>
<gene>
    <name evidence="1" type="ORF">AMORRO_LOCUS16651</name>
</gene>
<organism evidence="1 2">
    <name type="scientific">Acaulospora morrowiae</name>
    <dbReference type="NCBI Taxonomy" id="94023"/>
    <lineage>
        <taxon>Eukaryota</taxon>
        <taxon>Fungi</taxon>
        <taxon>Fungi incertae sedis</taxon>
        <taxon>Mucoromycota</taxon>
        <taxon>Glomeromycotina</taxon>
        <taxon>Glomeromycetes</taxon>
        <taxon>Diversisporales</taxon>
        <taxon>Acaulosporaceae</taxon>
        <taxon>Acaulospora</taxon>
    </lineage>
</organism>
<evidence type="ECO:0000313" key="1">
    <source>
        <dbReference type="EMBL" id="CAG8772021.1"/>
    </source>
</evidence>
<comment type="caution">
    <text evidence="1">The sequence shown here is derived from an EMBL/GenBank/DDBJ whole genome shotgun (WGS) entry which is preliminary data.</text>
</comment>
<dbReference type="EMBL" id="CAJVPV010047102">
    <property type="protein sequence ID" value="CAG8772021.1"/>
    <property type="molecule type" value="Genomic_DNA"/>
</dbReference>